<dbReference type="EMBL" id="PDNA01000207">
    <property type="protein sequence ID" value="PGH03765.1"/>
    <property type="molecule type" value="Genomic_DNA"/>
</dbReference>
<name>A0A2B7X489_POLH7</name>
<dbReference type="AlphaFoldDB" id="A0A2B7X489"/>
<evidence type="ECO:0000256" key="1">
    <source>
        <dbReference type="SAM" id="MobiDB-lite"/>
    </source>
</evidence>
<gene>
    <name evidence="2" type="ORF">AJ80_08635</name>
</gene>
<evidence type="ECO:0000313" key="2">
    <source>
        <dbReference type="EMBL" id="PGH03765.1"/>
    </source>
</evidence>
<dbReference type="STRING" id="1447883.A0A2B7X489"/>
<organism evidence="2 3">
    <name type="scientific">Polytolypa hystricis (strain UAMH7299)</name>
    <dbReference type="NCBI Taxonomy" id="1447883"/>
    <lineage>
        <taxon>Eukaryota</taxon>
        <taxon>Fungi</taxon>
        <taxon>Dikarya</taxon>
        <taxon>Ascomycota</taxon>
        <taxon>Pezizomycotina</taxon>
        <taxon>Eurotiomycetes</taxon>
        <taxon>Eurotiomycetidae</taxon>
        <taxon>Onygenales</taxon>
        <taxon>Onygenales incertae sedis</taxon>
        <taxon>Polytolypa</taxon>
    </lineage>
</organism>
<proteinExistence type="predicted"/>
<evidence type="ECO:0008006" key="4">
    <source>
        <dbReference type="Google" id="ProtNLM"/>
    </source>
</evidence>
<comment type="caution">
    <text evidence="2">The sequence shown here is derived from an EMBL/GenBank/DDBJ whole genome shotgun (WGS) entry which is preliminary data.</text>
</comment>
<feature type="region of interest" description="Disordered" evidence="1">
    <location>
        <begin position="280"/>
        <end position="320"/>
    </location>
</feature>
<sequence>MALFGMAPDLPDLGLFSRLPLEVRQMIWSEFVPFGQDTNRDLRVQKADLRILRTSRDLHDEISRFIYLGSCLEFSVSPIYDPQDHWTTVSFSRGAPGNRTNATWIFKSRANTRSRGFDHLPFHKVDHIIVNLFAPNPNFGKKLHNLRLKVDFLVDLLGRGSHIEDLTVHLAKRDGQDWVEKPGGPANQTIKLLPSSYSPFDYEVVVVPLFSLRNLGNINVSTHCAELEEAMDWAILDWALGAAQLGVGTYEFDFMTARFFALARQYAVSNTAYAVSQRALGLPSPEPDDYDSGYGSGSVSDEDSDGGLDAESDMDWGHGI</sequence>
<feature type="compositionally biased region" description="Acidic residues" evidence="1">
    <location>
        <begin position="300"/>
        <end position="314"/>
    </location>
</feature>
<evidence type="ECO:0000313" key="3">
    <source>
        <dbReference type="Proteomes" id="UP000224634"/>
    </source>
</evidence>
<protein>
    <recommendedName>
        <fullName evidence="4">F-box domain-containing protein</fullName>
    </recommendedName>
</protein>
<dbReference type="Proteomes" id="UP000224634">
    <property type="component" value="Unassembled WGS sequence"/>
</dbReference>
<keyword evidence="3" id="KW-1185">Reference proteome</keyword>
<accession>A0A2B7X489</accession>
<dbReference type="OrthoDB" id="3940621at2759"/>
<reference evidence="2 3" key="1">
    <citation type="submission" date="2017-10" db="EMBL/GenBank/DDBJ databases">
        <title>Comparative genomics in systemic dimorphic fungi from Ajellomycetaceae.</title>
        <authorList>
            <person name="Munoz J.F."/>
            <person name="Mcewen J.G."/>
            <person name="Clay O.K."/>
            <person name="Cuomo C.A."/>
        </authorList>
    </citation>
    <scope>NUCLEOTIDE SEQUENCE [LARGE SCALE GENOMIC DNA]</scope>
    <source>
        <strain evidence="2 3">UAMH7299</strain>
    </source>
</reference>